<dbReference type="InterPro" id="IPR027417">
    <property type="entry name" value="P-loop_NTPase"/>
</dbReference>
<dbReference type="GO" id="GO:0052381">
    <property type="term" value="F:tRNA dimethylallyltransferase activity"/>
    <property type="evidence" value="ECO:0007669"/>
    <property type="project" value="InterPro"/>
</dbReference>
<dbReference type="AlphaFoldDB" id="A0A6J2XQJ8"/>
<dbReference type="GO" id="GO:0006400">
    <property type="term" value="P:tRNA modification"/>
    <property type="evidence" value="ECO:0007669"/>
    <property type="project" value="TreeGrafter"/>
</dbReference>
<organism evidence="7 8">
    <name type="scientific">Sitophilus oryzae</name>
    <name type="common">Rice weevil</name>
    <name type="synonym">Curculio oryzae</name>
    <dbReference type="NCBI Taxonomy" id="7048"/>
    <lineage>
        <taxon>Eukaryota</taxon>
        <taxon>Metazoa</taxon>
        <taxon>Ecdysozoa</taxon>
        <taxon>Arthropoda</taxon>
        <taxon>Hexapoda</taxon>
        <taxon>Insecta</taxon>
        <taxon>Pterygota</taxon>
        <taxon>Neoptera</taxon>
        <taxon>Endopterygota</taxon>
        <taxon>Coleoptera</taxon>
        <taxon>Polyphaga</taxon>
        <taxon>Cucujiformia</taxon>
        <taxon>Curculionidae</taxon>
        <taxon>Dryophthorinae</taxon>
        <taxon>Sitophilus</taxon>
    </lineage>
</organism>
<evidence type="ECO:0000313" key="8">
    <source>
        <dbReference type="RefSeq" id="XP_030753778.1"/>
    </source>
</evidence>
<dbReference type="OrthoDB" id="775260at2759"/>
<keyword evidence="2 5" id="KW-0808">Transferase</keyword>
<feature type="domain" description="C2H2-type" evidence="6">
    <location>
        <begin position="398"/>
        <end position="422"/>
    </location>
</feature>
<evidence type="ECO:0000256" key="4">
    <source>
        <dbReference type="ARBA" id="ARBA00022840"/>
    </source>
</evidence>
<accession>A0A6J2XQJ8</accession>
<dbReference type="GO" id="GO:0005524">
    <property type="term" value="F:ATP binding"/>
    <property type="evidence" value="ECO:0007669"/>
    <property type="project" value="UniProtKB-KW"/>
</dbReference>
<keyword evidence="3 5" id="KW-0547">Nucleotide-binding</keyword>
<dbReference type="Pfam" id="PF01715">
    <property type="entry name" value="IPPT"/>
    <property type="match status" value="1"/>
</dbReference>
<dbReference type="InParanoid" id="A0A6J2XQJ8"/>
<dbReference type="SUPFAM" id="SSF57667">
    <property type="entry name" value="beta-beta-alpha zinc fingers"/>
    <property type="match status" value="1"/>
</dbReference>
<dbReference type="InterPro" id="IPR036236">
    <property type="entry name" value="Znf_C2H2_sf"/>
</dbReference>
<gene>
    <name evidence="8" type="primary">LOC115880643</name>
</gene>
<keyword evidence="7" id="KW-1185">Reference proteome</keyword>
<dbReference type="SUPFAM" id="SSF52540">
    <property type="entry name" value="P-loop containing nucleoside triphosphate hydrolases"/>
    <property type="match status" value="2"/>
</dbReference>
<dbReference type="InterPro" id="IPR018022">
    <property type="entry name" value="IPT"/>
</dbReference>
<evidence type="ECO:0000256" key="5">
    <source>
        <dbReference type="RuleBase" id="RU003785"/>
    </source>
</evidence>
<dbReference type="GeneID" id="115880643"/>
<dbReference type="Proteomes" id="UP000504635">
    <property type="component" value="Unplaced"/>
</dbReference>
<dbReference type="Pfam" id="PF12874">
    <property type="entry name" value="zf-met"/>
    <property type="match status" value="1"/>
</dbReference>
<keyword evidence="4 5" id="KW-0067">ATP-binding</keyword>
<protein>
    <submittedName>
        <fullName evidence="8">tRNA dimethylallyltransferase isoform X1</fullName>
    </submittedName>
</protein>
<comment type="similarity">
    <text evidence="1 5">Belongs to the IPP transferase family.</text>
</comment>
<evidence type="ECO:0000256" key="1">
    <source>
        <dbReference type="ARBA" id="ARBA00005842"/>
    </source>
</evidence>
<evidence type="ECO:0000256" key="3">
    <source>
        <dbReference type="ARBA" id="ARBA00022741"/>
    </source>
</evidence>
<evidence type="ECO:0000259" key="6">
    <source>
        <dbReference type="Pfam" id="PF12874"/>
    </source>
</evidence>
<dbReference type="NCBIfam" id="TIGR00174">
    <property type="entry name" value="miaA"/>
    <property type="match status" value="1"/>
</dbReference>
<name>A0A6J2XQJ8_SITOR</name>
<dbReference type="FunCoup" id="A0A6J2XQJ8">
    <property type="interactions" value="2231"/>
</dbReference>
<reference evidence="8" key="1">
    <citation type="submission" date="2025-08" db="UniProtKB">
        <authorList>
            <consortium name="RefSeq"/>
        </authorList>
    </citation>
    <scope>IDENTIFICATION</scope>
    <source>
        <tissue evidence="8">Gonads</tissue>
    </source>
</reference>
<dbReference type="HAMAP" id="MF_00185">
    <property type="entry name" value="IPP_trans"/>
    <property type="match status" value="1"/>
</dbReference>
<dbReference type="PANTHER" id="PTHR11088:SF89">
    <property type="entry name" value="TRNA DIMETHYLALLYLTRANSFERASE"/>
    <property type="match status" value="1"/>
</dbReference>
<dbReference type="Gene3D" id="3.30.160.60">
    <property type="entry name" value="Classic Zinc Finger"/>
    <property type="match status" value="1"/>
</dbReference>
<dbReference type="Gene3D" id="3.40.50.300">
    <property type="entry name" value="P-loop containing nucleotide triphosphate hydrolases"/>
    <property type="match status" value="1"/>
</dbReference>
<dbReference type="PANTHER" id="PTHR11088">
    <property type="entry name" value="TRNA DIMETHYLALLYLTRANSFERASE"/>
    <property type="match status" value="1"/>
</dbReference>
<dbReference type="InterPro" id="IPR013087">
    <property type="entry name" value="Znf_C2H2_type"/>
</dbReference>
<dbReference type="GO" id="GO:0005739">
    <property type="term" value="C:mitochondrion"/>
    <property type="evidence" value="ECO:0007669"/>
    <property type="project" value="TreeGrafter"/>
</dbReference>
<evidence type="ECO:0000256" key="2">
    <source>
        <dbReference type="ARBA" id="ARBA00022679"/>
    </source>
</evidence>
<dbReference type="Gene3D" id="1.10.20.140">
    <property type="match status" value="1"/>
</dbReference>
<proteinExistence type="inferred from homology"/>
<evidence type="ECO:0000313" key="7">
    <source>
        <dbReference type="Proteomes" id="UP000504635"/>
    </source>
</evidence>
<sequence>MSVTETLNLLLTIEKSMGSKMSIELPVVIVLGSTGTGKTKLSLELAKKFSGEIIGADSMQIYRNLDIASAKATKDEQSIAPHHMIDILEPSENFTVLEYRNKVLPIIDNLLKYRKLPIIVGGTNYYIESILYKTLVQEIDEVVCEKAKMLAGEDYELPSEQLHKKLMELDPAMAKRLHPNNKRKIMRSLEVLYTKGRKHSEILEHQHTQSLSKSDGGLRYSNAVILWLQCNQNILNKRLDDRVDNMIQEGLLDELLAFHKSYNEQRIKNNEELDYTKGVFQSIGFKEFHDYLLLNDEEKASKDGQKILHEAIERLKLVTRRYARKQIKWVVNRFLGRKNREVPPIYALDTSDVSKWEVQVKQPAFQIVQQFISGTPCGIQPVPLEEKDSVPSSMMECFTCDICNKTLVGQIQRKDHFNSSRHRKMVAKAKKEQQSVSEVKINSTC</sequence>
<dbReference type="InterPro" id="IPR039657">
    <property type="entry name" value="Dimethylallyltransferase"/>
</dbReference>
<dbReference type="KEGG" id="soy:115880643"/>
<dbReference type="RefSeq" id="XP_030753778.1">
    <property type="nucleotide sequence ID" value="XM_030897918.1"/>
</dbReference>